<protein>
    <recommendedName>
        <fullName evidence="3">Signal peptidase I</fullName>
        <ecNumber evidence="3">3.4.21.89</ecNumber>
    </recommendedName>
</protein>
<dbReference type="PANTHER" id="PTHR43390">
    <property type="entry name" value="SIGNAL PEPTIDASE I"/>
    <property type="match status" value="1"/>
</dbReference>
<evidence type="ECO:0000256" key="2">
    <source>
        <dbReference type="ARBA" id="ARBA00009370"/>
    </source>
</evidence>
<feature type="domain" description="Peptidase S26" evidence="4">
    <location>
        <begin position="67"/>
        <end position="212"/>
    </location>
</feature>
<dbReference type="Gene3D" id="2.10.109.10">
    <property type="entry name" value="Umud Fragment, subunit A"/>
    <property type="match status" value="1"/>
</dbReference>
<dbReference type="GO" id="GO:0009003">
    <property type="term" value="F:signal peptidase activity"/>
    <property type="evidence" value="ECO:0007669"/>
    <property type="project" value="UniProtKB-EC"/>
</dbReference>
<name>A0A0M0LLK5_9BACL</name>
<dbReference type="InterPro" id="IPR036286">
    <property type="entry name" value="LexA/Signal_pep-like_sf"/>
</dbReference>
<dbReference type="RefSeq" id="WP_053415732.1">
    <property type="nucleotide sequence ID" value="NZ_LILB01000001.1"/>
</dbReference>
<evidence type="ECO:0000256" key="3">
    <source>
        <dbReference type="RuleBase" id="RU362042"/>
    </source>
</evidence>
<dbReference type="GO" id="GO:0004252">
    <property type="term" value="F:serine-type endopeptidase activity"/>
    <property type="evidence" value="ECO:0007669"/>
    <property type="project" value="InterPro"/>
</dbReference>
<comment type="subcellular location">
    <subcellularLocation>
        <location evidence="1">Cell membrane</location>
        <topology evidence="1">Single-pass type II membrane protein</topology>
    </subcellularLocation>
    <subcellularLocation>
        <location evidence="3">Membrane</location>
        <topology evidence="3">Single-pass type II membrane protein</topology>
    </subcellularLocation>
</comment>
<dbReference type="InterPro" id="IPR019533">
    <property type="entry name" value="Peptidase_S26"/>
</dbReference>
<keyword evidence="6" id="KW-1185">Reference proteome</keyword>
<dbReference type="GO" id="GO:0006465">
    <property type="term" value="P:signal peptide processing"/>
    <property type="evidence" value="ECO:0007669"/>
    <property type="project" value="InterPro"/>
</dbReference>
<dbReference type="Pfam" id="PF10502">
    <property type="entry name" value="Peptidase_S26"/>
    <property type="match status" value="1"/>
</dbReference>
<dbReference type="GO" id="GO:0005886">
    <property type="term" value="C:plasma membrane"/>
    <property type="evidence" value="ECO:0007669"/>
    <property type="project" value="UniProtKB-SubCell"/>
</dbReference>
<accession>A0A0M0LLK5</accession>
<dbReference type="Proteomes" id="UP000036867">
    <property type="component" value="Unassembled WGS sequence"/>
</dbReference>
<evidence type="ECO:0000256" key="1">
    <source>
        <dbReference type="ARBA" id="ARBA00004401"/>
    </source>
</evidence>
<proteinExistence type="inferred from homology"/>
<evidence type="ECO:0000313" key="5">
    <source>
        <dbReference type="EMBL" id="KOO51588.1"/>
    </source>
</evidence>
<evidence type="ECO:0000259" key="4">
    <source>
        <dbReference type="Pfam" id="PF10502"/>
    </source>
</evidence>
<reference evidence="6" key="1">
    <citation type="submission" date="2015-08" db="EMBL/GenBank/DDBJ databases">
        <title>Fjat-10028 dsm 16317.</title>
        <authorList>
            <person name="Liu B."/>
            <person name="Wang J."/>
            <person name="Zhu Y."/>
            <person name="Liu G."/>
            <person name="Chen Q."/>
            <person name="Chen Z."/>
            <person name="Lan J."/>
            <person name="Che J."/>
            <person name="Ge C."/>
            <person name="Shi H."/>
            <person name="Pan Z."/>
            <person name="Liu X."/>
        </authorList>
    </citation>
    <scope>NUCLEOTIDE SEQUENCE [LARGE SCALE GENOMIC DNA]</scope>
    <source>
        <strain evidence="6">DSM 16317</strain>
    </source>
</reference>
<dbReference type="GeneID" id="301135214"/>
<comment type="caution">
    <text evidence="5">The sequence shown here is derived from an EMBL/GenBank/DDBJ whole genome shotgun (WGS) entry which is preliminary data.</text>
</comment>
<sequence>MKKLLILLFSIVLVGCIQKNESTNKITPEFITDDNTPLKLATVSPKEEQFKVEWNLDTMDRGKHEYETSENSDLVIEPNYSSLQRGDVIYFNMPESELTKNPQLPRSYLGRVVGLSGETIEIQNGQVCIDNKVLDTFYGKALIRGMDEKAYFQNVDASNIENEQTTRDYFNINMEPVLVEKNTVYVLVDQWWRGIDSKDFGLLPQKEILGKVIGYSK</sequence>
<dbReference type="PROSITE" id="PS51257">
    <property type="entry name" value="PROKAR_LIPOPROTEIN"/>
    <property type="match status" value="1"/>
</dbReference>
<evidence type="ECO:0000313" key="6">
    <source>
        <dbReference type="Proteomes" id="UP000036867"/>
    </source>
</evidence>
<dbReference type="PANTHER" id="PTHR43390:SF1">
    <property type="entry name" value="CHLOROPLAST PROCESSING PEPTIDASE"/>
    <property type="match status" value="1"/>
</dbReference>
<dbReference type="EC" id="3.4.21.89" evidence="3"/>
<keyword evidence="3" id="KW-0378">Hydrolase</keyword>
<dbReference type="InterPro" id="IPR000223">
    <property type="entry name" value="Pept_S26A_signal_pept_1"/>
</dbReference>
<gene>
    <name evidence="5" type="ORF">AMD00_03720</name>
</gene>
<organism evidence="5 6">
    <name type="scientific">Viridibacillus arvi</name>
    <dbReference type="NCBI Taxonomy" id="263475"/>
    <lineage>
        <taxon>Bacteria</taxon>
        <taxon>Bacillati</taxon>
        <taxon>Bacillota</taxon>
        <taxon>Bacilli</taxon>
        <taxon>Bacillales</taxon>
        <taxon>Caryophanaceae</taxon>
        <taxon>Viridibacillus</taxon>
    </lineage>
</organism>
<comment type="catalytic activity">
    <reaction evidence="3">
        <text>Cleavage of hydrophobic, N-terminal signal or leader sequences from secreted and periplasmic proteins.</text>
        <dbReference type="EC" id="3.4.21.89"/>
    </reaction>
</comment>
<keyword evidence="3" id="KW-0645">Protease</keyword>
<dbReference type="NCBIfam" id="TIGR02227">
    <property type="entry name" value="sigpep_I_bact"/>
    <property type="match status" value="1"/>
</dbReference>
<dbReference type="AlphaFoldDB" id="A0A0M0LLK5"/>
<dbReference type="EMBL" id="LILB01000001">
    <property type="protein sequence ID" value="KOO51588.1"/>
    <property type="molecule type" value="Genomic_DNA"/>
</dbReference>
<dbReference type="STRING" id="263475.AMD00_03720"/>
<dbReference type="SUPFAM" id="SSF51306">
    <property type="entry name" value="LexA/Signal peptidase"/>
    <property type="match status" value="1"/>
</dbReference>
<comment type="similarity">
    <text evidence="2 3">Belongs to the peptidase S26 family.</text>
</comment>